<feature type="region of interest" description="Disordered" evidence="1">
    <location>
        <begin position="217"/>
        <end position="300"/>
    </location>
</feature>
<dbReference type="EMBL" id="JBHVBU010000081">
    <property type="protein sequence ID" value="MFE7966157.1"/>
    <property type="molecule type" value="Genomic_DNA"/>
</dbReference>
<dbReference type="RefSeq" id="WP_381727748.1">
    <property type="nucleotide sequence ID" value="NZ_JBHVBU010000081.1"/>
</dbReference>
<accession>A0ABW6JL81</accession>
<gene>
    <name evidence="2" type="ORF">ACFU0X_24495</name>
</gene>
<name>A0ABW6JL81_STRCE</name>
<evidence type="ECO:0000313" key="3">
    <source>
        <dbReference type="Proteomes" id="UP001600650"/>
    </source>
</evidence>
<organism evidence="2 3">
    <name type="scientific">Streptomyces cellulosae</name>
    <dbReference type="NCBI Taxonomy" id="1968"/>
    <lineage>
        <taxon>Bacteria</taxon>
        <taxon>Bacillati</taxon>
        <taxon>Actinomycetota</taxon>
        <taxon>Actinomycetes</taxon>
        <taxon>Kitasatosporales</taxon>
        <taxon>Streptomycetaceae</taxon>
        <taxon>Streptomyces</taxon>
    </lineage>
</organism>
<evidence type="ECO:0000256" key="1">
    <source>
        <dbReference type="SAM" id="MobiDB-lite"/>
    </source>
</evidence>
<comment type="caution">
    <text evidence="2">The sequence shown here is derived from an EMBL/GenBank/DDBJ whole genome shotgun (WGS) entry which is preliminary data.</text>
</comment>
<proteinExistence type="predicted"/>
<dbReference type="Proteomes" id="UP001600650">
    <property type="component" value="Unassembled WGS sequence"/>
</dbReference>
<feature type="region of interest" description="Disordered" evidence="1">
    <location>
        <begin position="1"/>
        <end position="22"/>
    </location>
</feature>
<sequence>MTALPAASVEPRRTRGGAGGAGRGQWVKYPLRVVIDAEAYAPSDTNFYGKVKALSKGRRATASMEKITGYLGQSKSTGERAARRLGAPAPTDGVQELFTKRKTHKVTGTGQTAERWCRDLERGEPYVWGPVRAADSLTGNEHRLYLGLRYATVVKGHQPTLGELAQLLRHHGGKHAGRPLAEASVARLLDRLAALGWISLDKRAGYRGRHLITVHDDPVQSVAEPEATPDPGDGSGPDLADGSPAYKEDQQLNDSRNTQERGAFRRRRDDRKWVAEPVDNLPPASVAPDTFRSRPARPAYTGPQMTLSPRVWAVLAPVRDLLSDVSPYLVRRIAREIGRQLDTGIWADDIRDQLQRMRAWTPTEELTDPGRWLIGAVLPVRSRCGRTGCHWGYLAYTGTPCKACAEIDDARTRERWRTAHPPHLGSHHCTGCERPARTPLPAGLCLTCRTA</sequence>
<protein>
    <submittedName>
        <fullName evidence="2">Uncharacterized protein</fullName>
    </submittedName>
</protein>
<reference evidence="2 3" key="1">
    <citation type="submission" date="2024-09" db="EMBL/GenBank/DDBJ databases">
        <title>The Natural Products Discovery Center: Release of the First 8490 Sequenced Strains for Exploring Actinobacteria Biosynthetic Diversity.</title>
        <authorList>
            <person name="Kalkreuter E."/>
            <person name="Kautsar S.A."/>
            <person name="Yang D."/>
            <person name="Bader C.D."/>
            <person name="Teijaro C.N."/>
            <person name="Fluegel L."/>
            <person name="Davis C.M."/>
            <person name="Simpson J.R."/>
            <person name="Lauterbach L."/>
            <person name="Steele A.D."/>
            <person name="Gui C."/>
            <person name="Meng S."/>
            <person name="Li G."/>
            <person name="Viehrig K."/>
            <person name="Ye F."/>
            <person name="Su P."/>
            <person name="Kiefer A.F."/>
            <person name="Nichols A."/>
            <person name="Cepeda A.J."/>
            <person name="Yan W."/>
            <person name="Fan B."/>
            <person name="Jiang Y."/>
            <person name="Adhikari A."/>
            <person name="Zheng C.-J."/>
            <person name="Schuster L."/>
            <person name="Cowan T.M."/>
            <person name="Smanski M.J."/>
            <person name="Chevrette M.G."/>
            <person name="De Carvalho L.P.S."/>
            <person name="Shen B."/>
        </authorList>
    </citation>
    <scope>NUCLEOTIDE SEQUENCE [LARGE SCALE GENOMIC DNA]</scope>
    <source>
        <strain evidence="2 3">NPDC057399</strain>
    </source>
</reference>
<keyword evidence="3" id="KW-1185">Reference proteome</keyword>
<evidence type="ECO:0000313" key="2">
    <source>
        <dbReference type="EMBL" id="MFE7966157.1"/>
    </source>
</evidence>